<dbReference type="OrthoDB" id="10248133at2759"/>
<keyword evidence="3" id="KW-1185">Reference proteome</keyword>
<dbReference type="Proteomes" id="UP000440578">
    <property type="component" value="Unassembled WGS sequence"/>
</dbReference>
<gene>
    <name evidence="2" type="ORF">FJT64_016396</name>
</gene>
<feature type="region of interest" description="Disordered" evidence="1">
    <location>
        <begin position="1"/>
        <end position="93"/>
    </location>
</feature>
<sequence length="211" mass="24069">MDTSMDTDCADADSDDSTDTVVASCEMRRRWRERRQDHGTEARKLGRRIKQERFDAAENLSASQTEDAPAPQPEMFSRSDHAPADPPNWSETFAKRPIKVEPSFVPLYKRLAEKYQLVFKNSARLPDTVRKRMPSSDQWQEICSKRLKCELFTGFGIYLEEVADLQDEFLPLNPFRINLRPLKDGPAAGSEEGTPVADPMKPSLTPENQYT</sequence>
<dbReference type="EMBL" id="VIIS01000123">
    <property type="protein sequence ID" value="KAF0312999.1"/>
    <property type="molecule type" value="Genomic_DNA"/>
</dbReference>
<evidence type="ECO:0000313" key="3">
    <source>
        <dbReference type="Proteomes" id="UP000440578"/>
    </source>
</evidence>
<feature type="compositionally biased region" description="Acidic residues" evidence="1">
    <location>
        <begin position="8"/>
        <end position="18"/>
    </location>
</feature>
<reference evidence="2 3" key="1">
    <citation type="submission" date="2019-07" db="EMBL/GenBank/DDBJ databases">
        <title>Draft genome assembly of a fouling barnacle, Amphibalanus amphitrite (Darwin, 1854): The first reference genome for Thecostraca.</title>
        <authorList>
            <person name="Kim W."/>
        </authorList>
    </citation>
    <scope>NUCLEOTIDE SEQUENCE [LARGE SCALE GENOMIC DNA]</scope>
    <source>
        <strain evidence="2">SNU_AA5</strain>
        <tissue evidence="2">Soma without cirri and trophi</tissue>
    </source>
</reference>
<feature type="region of interest" description="Disordered" evidence="1">
    <location>
        <begin position="182"/>
        <end position="211"/>
    </location>
</feature>
<feature type="compositionally biased region" description="Basic and acidic residues" evidence="1">
    <location>
        <begin position="34"/>
        <end position="56"/>
    </location>
</feature>
<evidence type="ECO:0000313" key="2">
    <source>
        <dbReference type="EMBL" id="KAF0312999.1"/>
    </source>
</evidence>
<name>A0A6A4X654_AMPAM</name>
<dbReference type="AlphaFoldDB" id="A0A6A4X654"/>
<comment type="caution">
    <text evidence="2">The sequence shown here is derived from an EMBL/GenBank/DDBJ whole genome shotgun (WGS) entry which is preliminary data.</text>
</comment>
<proteinExistence type="predicted"/>
<evidence type="ECO:0000256" key="1">
    <source>
        <dbReference type="SAM" id="MobiDB-lite"/>
    </source>
</evidence>
<protein>
    <submittedName>
        <fullName evidence="2">Uncharacterized protein</fullName>
    </submittedName>
</protein>
<organism evidence="2 3">
    <name type="scientific">Amphibalanus amphitrite</name>
    <name type="common">Striped barnacle</name>
    <name type="synonym">Balanus amphitrite</name>
    <dbReference type="NCBI Taxonomy" id="1232801"/>
    <lineage>
        <taxon>Eukaryota</taxon>
        <taxon>Metazoa</taxon>
        <taxon>Ecdysozoa</taxon>
        <taxon>Arthropoda</taxon>
        <taxon>Crustacea</taxon>
        <taxon>Multicrustacea</taxon>
        <taxon>Cirripedia</taxon>
        <taxon>Thoracica</taxon>
        <taxon>Thoracicalcarea</taxon>
        <taxon>Balanomorpha</taxon>
        <taxon>Balanoidea</taxon>
        <taxon>Balanidae</taxon>
        <taxon>Amphibalaninae</taxon>
        <taxon>Amphibalanus</taxon>
    </lineage>
</organism>
<accession>A0A6A4X654</accession>